<protein>
    <recommendedName>
        <fullName evidence="3">RAP domain-containing protein</fullName>
    </recommendedName>
</protein>
<gene>
    <name evidence="1" type="ORF">PSON_ATCC_30995.1.T0340086</name>
</gene>
<evidence type="ECO:0008006" key="3">
    <source>
        <dbReference type="Google" id="ProtNLM"/>
    </source>
</evidence>
<proteinExistence type="predicted"/>
<evidence type="ECO:0000313" key="1">
    <source>
        <dbReference type="EMBL" id="CAD8075918.1"/>
    </source>
</evidence>
<sequence length="1152" mass="136764">MLKILHFSKLSFRFINKSIACFSQPFIQKDYQFISDDESDYEFKAALVNDETYQHFANAQTIEEVIQVYQENNLTPEQIHFPVFQISTLLQKNSLEQNELLNQFITENVLPNFDKLKPSQIITVMLLLQKLQNKQYNSQIKKHLEQNLQNYNSKQLPHIFYFYSKQGWRMFHIGKILKNQLRTVKFNIVGLCQIIRACYIESSQLKSIFHSDLALKASRLLISMVDDMSIQQQIAVFNQLAKMKLHLSTSYKQLPQLLYKLAEIFVENIGKINLHSKLKLLQSYQSLTDTFPNTLFEEIYNSIEIDSLSSQNKLRFYLNLKEQRSFNQPKPEKMQQILNNIKFDEVNENNLLLEFINLEFGKQNKALINSIIQRLNNAQNLNSKQKIQLIQAIIKQNRVSEFLDQIKISSDHLPRLIDSAYYCHRYMNDLPTLEQKENIRASTEQLMLKLEQLESKSKLSISHYILKLEPYHGDPFYEFINKEIKLDELPEKDFIHFLLRLNSQIHFNHELKSKSEIMKPSLDQLQSIINNISNIDYLNDKLVKQISKWLFDIANKSINDGTFDVNQILNLIFKIVLYCPKYTLHTTRGTVQQQIRDLLNFISTQISQYQGKLEVDLQLFFRFSNTLSNLEVKTNLIQIICQFLCIQADDLDDFQKIQVAQLIVDFTPNNYDKLSVINSYLVKILKLKLDKFLYILISTKILLYQLKFKEKLNCVVDVNVLEQSISQLKTELIQFNFSLHKKESYQEGLMILLDYDAWRMKYQKEEDDGLSDFIKLHFQNLNEQLNMKNMRPGLKKVIRIINQCENRYQFIKIYEDLFQQMFSKCKQIRNQEIPHIQACLDYLEFAKKLKLSNKEIINFLIDQIQDQDQNLKSTQIVSIVQKFAEMKIYTKPLYDNLSNIIIKNSRYYTLVELLDIMNSFAKLGYFNQELIVNILEHIQEELKILDNGIVSVYSLWSILTNFYYFMKEFNQNLFQRYESTIMHLMKKVSSFVDSDKIQKVPIIVRQFMDIYNLIEFSGYLNLQLNILQQEQAKQIVERGKARVQQNLIANQKSTQQFRSLMKFLDKKQIEYTMNYCFDSQCVDFYIESKRMIISVDNSLFVTHDMQQYTGFHYINEWILEGVSKKYELKNIRIKAWQWLQMSDEQKTKILQL</sequence>
<dbReference type="AlphaFoldDB" id="A0A8S1M5E0"/>
<dbReference type="Proteomes" id="UP000692954">
    <property type="component" value="Unassembled WGS sequence"/>
</dbReference>
<name>A0A8S1M5E0_9CILI</name>
<keyword evidence="2" id="KW-1185">Reference proteome</keyword>
<dbReference type="EMBL" id="CAJJDN010000034">
    <property type="protein sequence ID" value="CAD8075918.1"/>
    <property type="molecule type" value="Genomic_DNA"/>
</dbReference>
<accession>A0A8S1M5E0</accession>
<organism evidence="1 2">
    <name type="scientific">Paramecium sonneborni</name>
    <dbReference type="NCBI Taxonomy" id="65129"/>
    <lineage>
        <taxon>Eukaryota</taxon>
        <taxon>Sar</taxon>
        <taxon>Alveolata</taxon>
        <taxon>Ciliophora</taxon>
        <taxon>Intramacronucleata</taxon>
        <taxon>Oligohymenophorea</taxon>
        <taxon>Peniculida</taxon>
        <taxon>Parameciidae</taxon>
        <taxon>Paramecium</taxon>
    </lineage>
</organism>
<reference evidence="1" key="1">
    <citation type="submission" date="2021-01" db="EMBL/GenBank/DDBJ databases">
        <authorList>
            <consortium name="Genoscope - CEA"/>
            <person name="William W."/>
        </authorList>
    </citation>
    <scope>NUCLEOTIDE SEQUENCE</scope>
</reference>
<dbReference type="OrthoDB" id="296283at2759"/>
<evidence type="ECO:0000313" key="2">
    <source>
        <dbReference type="Proteomes" id="UP000692954"/>
    </source>
</evidence>
<comment type="caution">
    <text evidence="1">The sequence shown here is derived from an EMBL/GenBank/DDBJ whole genome shotgun (WGS) entry which is preliminary data.</text>
</comment>